<evidence type="ECO:0000313" key="1">
    <source>
        <dbReference type="EMBL" id="CAG7647732.1"/>
    </source>
</evidence>
<dbReference type="RefSeq" id="WP_218095161.1">
    <property type="nucleotide sequence ID" value="NZ_CAJVAS010000039.1"/>
</dbReference>
<comment type="caution">
    <text evidence="1">The sequence shown here is derived from an EMBL/GenBank/DDBJ whole genome shotgun (WGS) entry which is preliminary data.</text>
</comment>
<dbReference type="AlphaFoldDB" id="A0A916NKY9"/>
<keyword evidence="2" id="KW-1185">Reference proteome</keyword>
<dbReference type="EMBL" id="CAJVAS010000039">
    <property type="protein sequence ID" value="CAG7647732.1"/>
    <property type="molecule type" value="Genomic_DNA"/>
</dbReference>
<evidence type="ECO:0008006" key="3">
    <source>
        <dbReference type="Google" id="ProtNLM"/>
    </source>
</evidence>
<accession>A0A916NKY9</accession>
<reference evidence="1" key="1">
    <citation type="submission" date="2021-06" db="EMBL/GenBank/DDBJ databases">
        <authorList>
            <person name="Criscuolo A."/>
        </authorList>
    </citation>
    <scope>NUCLEOTIDE SEQUENCE</scope>
    <source>
        <strain evidence="1">CIP111600</strain>
    </source>
</reference>
<evidence type="ECO:0000313" key="2">
    <source>
        <dbReference type="Proteomes" id="UP000693672"/>
    </source>
</evidence>
<name>A0A916NKY9_9BACL</name>
<gene>
    <name evidence="1" type="ORF">PAESOLCIP111_05441</name>
</gene>
<protein>
    <recommendedName>
        <fullName evidence="3">Hydrolase/acyltransferase</fullName>
    </recommendedName>
</protein>
<sequence length="117" mass="13580">MSKKYALLQQNETIEFVEMPASHMYQLAALNQRLHKEVSKLTASGVPALPSFVAEFDNLEIIHPDYKLHNGLDYINRLEQTFASIQEKEYPLVSLLTEIRALQAQLEQWYEEEEALE</sequence>
<organism evidence="1 2">
    <name type="scientific">Paenibacillus solanacearum</name>
    <dbReference type="NCBI Taxonomy" id="2048548"/>
    <lineage>
        <taxon>Bacteria</taxon>
        <taxon>Bacillati</taxon>
        <taxon>Bacillota</taxon>
        <taxon>Bacilli</taxon>
        <taxon>Bacillales</taxon>
        <taxon>Paenibacillaceae</taxon>
        <taxon>Paenibacillus</taxon>
    </lineage>
</organism>
<proteinExistence type="predicted"/>
<dbReference type="Proteomes" id="UP000693672">
    <property type="component" value="Unassembled WGS sequence"/>
</dbReference>